<reference evidence="3" key="1">
    <citation type="journal article" date="2021" name="IMA Fungus">
        <title>Genomic characterization of three marine fungi, including Emericellopsis atlantica sp. nov. with signatures of a generalist lifestyle and marine biomass degradation.</title>
        <authorList>
            <person name="Hagestad O.C."/>
            <person name="Hou L."/>
            <person name="Andersen J.H."/>
            <person name="Hansen E.H."/>
            <person name="Altermark B."/>
            <person name="Li C."/>
            <person name="Kuhnert E."/>
            <person name="Cox R.J."/>
            <person name="Crous P.W."/>
            <person name="Spatafora J.W."/>
            <person name="Lail K."/>
            <person name="Amirebrahimi M."/>
            <person name="Lipzen A."/>
            <person name="Pangilinan J."/>
            <person name="Andreopoulos W."/>
            <person name="Hayes R.D."/>
            <person name="Ng V."/>
            <person name="Grigoriev I.V."/>
            <person name="Jackson S.A."/>
            <person name="Sutton T.D.S."/>
            <person name="Dobson A.D.W."/>
            <person name="Rama T."/>
        </authorList>
    </citation>
    <scope>NUCLEOTIDE SEQUENCE</scope>
    <source>
        <strain evidence="3">TRa018bII</strain>
    </source>
</reference>
<comment type="caution">
    <text evidence="3">The sequence shown here is derived from an EMBL/GenBank/DDBJ whole genome shotgun (WGS) entry which is preliminary data.</text>
</comment>
<proteinExistence type="predicted"/>
<dbReference type="OrthoDB" id="8062037at2759"/>
<dbReference type="AlphaFoldDB" id="A0A9P7YRF3"/>
<keyword evidence="1" id="KW-0862">Zinc</keyword>
<dbReference type="SUPFAM" id="SSF57850">
    <property type="entry name" value="RING/U-box"/>
    <property type="match status" value="1"/>
</dbReference>
<name>A0A9P7YRF3_9HELO</name>
<dbReference type="EMBL" id="MU251381">
    <property type="protein sequence ID" value="KAG9237723.1"/>
    <property type="molecule type" value="Genomic_DNA"/>
</dbReference>
<keyword evidence="4" id="KW-1185">Reference proteome</keyword>
<protein>
    <recommendedName>
        <fullName evidence="2">RING-type domain-containing protein</fullName>
    </recommendedName>
</protein>
<dbReference type="InterPro" id="IPR013083">
    <property type="entry name" value="Znf_RING/FYVE/PHD"/>
</dbReference>
<dbReference type="Proteomes" id="UP000824998">
    <property type="component" value="Unassembled WGS sequence"/>
</dbReference>
<feature type="domain" description="RING-type" evidence="2">
    <location>
        <begin position="293"/>
        <end position="350"/>
    </location>
</feature>
<keyword evidence="1" id="KW-0863">Zinc-finger</keyword>
<dbReference type="InterPro" id="IPR001841">
    <property type="entry name" value="Znf_RING"/>
</dbReference>
<keyword evidence="1" id="KW-0479">Metal-binding</keyword>
<dbReference type="CDD" id="cd21965">
    <property type="entry name" value="Zn-C2H2_CALCOCO1_TAX1BP1_like"/>
    <property type="match status" value="1"/>
</dbReference>
<gene>
    <name evidence="3" type="ORF">BJ875DRAFT_540203</name>
</gene>
<dbReference type="Pfam" id="PF13639">
    <property type="entry name" value="zf-RING_2"/>
    <property type="match status" value="1"/>
</dbReference>
<dbReference type="GO" id="GO:0008270">
    <property type="term" value="F:zinc ion binding"/>
    <property type="evidence" value="ECO:0007669"/>
    <property type="project" value="UniProtKB-KW"/>
</dbReference>
<sequence length="434" mass="49062">MATRRSPRTIQALTNGLLLKGFDSIQTAVAISLCHCTGWSADRVALKMHEVFGVKITAEEIFDFDRRWVTVNGVTVKESTEGTMIVMGRIAGEELKRLEKGVAEFERPVTVNFKEAWSPKSRDGLALCPGYTPLIREMVKSYLIARCDLESLCTTTIYEAQILHQFGRLMVNIFNVVLKEWTAYVLKELQRQRPLSAINDRKQVDTIMIFLGRFSELWESRFGLMEVGYRGIFGSVRSSTVYIASTGYGAKVLIGLFMADRLFVIDRVRATERLRIGFRLIDPADVPEDQKMCTICRDDIGTQDEDGSMTDEAGIEMVVCCGRVIGGSCLREWLKRDPNKLTNDSCPVCRHRFPPSLVQRLLESGRHVDEPKATMAQQIEEVLIDLRSPSPELVSPLARQSGQPRSLELRAEPLTSPPLNIDFQIDEAMMDFRR</sequence>
<organism evidence="3 4">
    <name type="scientific">Amylocarpus encephaloides</name>
    <dbReference type="NCBI Taxonomy" id="45428"/>
    <lineage>
        <taxon>Eukaryota</taxon>
        <taxon>Fungi</taxon>
        <taxon>Dikarya</taxon>
        <taxon>Ascomycota</taxon>
        <taxon>Pezizomycotina</taxon>
        <taxon>Leotiomycetes</taxon>
        <taxon>Helotiales</taxon>
        <taxon>Helotiales incertae sedis</taxon>
        <taxon>Amylocarpus</taxon>
    </lineage>
</organism>
<dbReference type="Gene3D" id="3.30.40.10">
    <property type="entry name" value="Zinc/RING finger domain, C3HC4 (zinc finger)"/>
    <property type="match status" value="1"/>
</dbReference>
<evidence type="ECO:0000259" key="2">
    <source>
        <dbReference type="PROSITE" id="PS50089"/>
    </source>
</evidence>
<evidence type="ECO:0000313" key="4">
    <source>
        <dbReference type="Proteomes" id="UP000824998"/>
    </source>
</evidence>
<dbReference type="PROSITE" id="PS50089">
    <property type="entry name" value="ZF_RING_2"/>
    <property type="match status" value="1"/>
</dbReference>
<accession>A0A9P7YRF3</accession>
<evidence type="ECO:0000256" key="1">
    <source>
        <dbReference type="PROSITE-ProRule" id="PRU00175"/>
    </source>
</evidence>
<evidence type="ECO:0000313" key="3">
    <source>
        <dbReference type="EMBL" id="KAG9237723.1"/>
    </source>
</evidence>